<dbReference type="SUPFAM" id="SSF51556">
    <property type="entry name" value="Metallo-dependent hydrolases"/>
    <property type="match status" value="1"/>
</dbReference>
<gene>
    <name evidence="3" type="ORF">CWE10_01560</name>
</gene>
<dbReference type="InterPro" id="IPR013108">
    <property type="entry name" value="Amidohydro_3"/>
</dbReference>
<comment type="caution">
    <text evidence="3">The sequence shown here is derived from an EMBL/GenBank/DDBJ whole genome shotgun (WGS) entry which is preliminary data.</text>
</comment>
<dbReference type="InterPro" id="IPR032466">
    <property type="entry name" value="Metal_Hydrolase"/>
</dbReference>
<dbReference type="Gene3D" id="3.10.310.70">
    <property type="match status" value="1"/>
</dbReference>
<dbReference type="CDD" id="cd01300">
    <property type="entry name" value="YtcJ_like"/>
    <property type="match status" value="1"/>
</dbReference>
<dbReference type="SUPFAM" id="SSF51338">
    <property type="entry name" value="Composite domain of metallo-dependent hydrolases"/>
    <property type="match status" value="1"/>
</dbReference>
<dbReference type="PANTHER" id="PTHR22642">
    <property type="entry name" value="IMIDAZOLONEPROPIONASE"/>
    <property type="match status" value="1"/>
</dbReference>
<evidence type="ECO:0000259" key="2">
    <source>
        <dbReference type="Pfam" id="PF07969"/>
    </source>
</evidence>
<accession>A0A953LG52</accession>
<proteinExistence type="predicted"/>
<dbReference type="AlphaFoldDB" id="A0A953LG52"/>
<feature type="region of interest" description="Disordered" evidence="1">
    <location>
        <begin position="160"/>
        <end position="180"/>
    </location>
</feature>
<organism evidence="3 4">
    <name type="scientific">Symbiobacterium thermophilum</name>
    <dbReference type="NCBI Taxonomy" id="2734"/>
    <lineage>
        <taxon>Bacteria</taxon>
        <taxon>Bacillati</taxon>
        <taxon>Bacillota</taxon>
        <taxon>Clostridia</taxon>
        <taxon>Eubacteriales</taxon>
        <taxon>Symbiobacteriaceae</taxon>
        <taxon>Symbiobacterium</taxon>
    </lineage>
</organism>
<reference evidence="3" key="1">
    <citation type="submission" date="2017-11" db="EMBL/GenBank/DDBJ databases">
        <title>Three new genomes from thermophilic consortium.</title>
        <authorList>
            <person name="Quaggio R."/>
            <person name="Amgarten D."/>
            <person name="Setubal J.C."/>
        </authorList>
    </citation>
    <scope>NUCLEOTIDE SEQUENCE</scope>
    <source>
        <strain evidence="3">ZCTH01-B2</strain>
    </source>
</reference>
<dbReference type="PANTHER" id="PTHR22642:SF2">
    <property type="entry name" value="PROTEIN LONG AFTER FAR-RED 3"/>
    <property type="match status" value="1"/>
</dbReference>
<dbReference type="InterPro" id="IPR033932">
    <property type="entry name" value="YtcJ-like"/>
</dbReference>
<evidence type="ECO:0000313" key="3">
    <source>
        <dbReference type="EMBL" id="MBY6274896.1"/>
    </source>
</evidence>
<dbReference type="Pfam" id="PF07969">
    <property type="entry name" value="Amidohydro_3"/>
    <property type="match status" value="1"/>
</dbReference>
<evidence type="ECO:0000313" key="4">
    <source>
        <dbReference type="Proteomes" id="UP000732377"/>
    </source>
</evidence>
<dbReference type="InterPro" id="IPR011059">
    <property type="entry name" value="Metal-dep_hydrolase_composite"/>
</dbReference>
<dbReference type="EMBL" id="PIUK01000006">
    <property type="protein sequence ID" value="MBY6274896.1"/>
    <property type="molecule type" value="Genomic_DNA"/>
</dbReference>
<protein>
    <submittedName>
        <fullName evidence="3">Amidohydrolase</fullName>
    </submittedName>
</protein>
<dbReference type="GO" id="GO:0016810">
    <property type="term" value="F:hydrolase activity, acting on carbon-nitrogen (but not peptide) bonds"/>
    <property type="evidence" value="ECO:0007669"/>
    <property type="project" value="InterPro"/>
</dbReference>
<evidence type="ECO:0000256" key="1">
    <source>
        <dbReference type="SAM" id="MobiDB-lite"/>
    </source>
</evidence>
<sequence length="536" mass="57778">MSASTIFIGGKVYTGDPGKPAVSCLAVRDGRVAAVGDEGEVRALQGPGTRVVRLEGRAVVPGLADAHLHILGYALSLDRLALQGARSLAEIRQALATAAARLAPGEWIVGRGWDQDQLAERRLPARQDLDEVCPHHPVFLQRTCNHIAVVNSAALRAAGIDRHSPDPPGGRIDRDPVTGEPTGILRENAVDLVARLIPPVTPARRKELLARALREAVRYGLTQLHTDDCLYAGGLDVAEALFRELIGPEAIPIRITQAIPAEWLAEAAAAGIRTGAGDEWYRWGHVKLYADGSLGGRTAALLEPYADDPSTRGIYIHEREAFIDLVAEAHRLGNQVGCHAIGDGAAALFLDAVAESQRRHPRADARHRMIHCQILSEPLMARMAALGVVGDIQPVFLNTDGHWYVDRVGPERAATSYAWRSMMRHGIALCGGSDCPIEPLNPWYGVHVAVHRQDLTGVPEGGWYPEQRLTPEEALGLYTAGPAYAGFQESFRGRLLPGMAADLAVLDRDPFACDPAELKDVRSTLTMVGGVIAHES</sequence>
<dbReference type="Gene3D" id="3.20.20.140">
    <property type="entry name" value="Metal-dependent hydrolases"/>
    <property type="match status" value="1"/>
</dbReference>
<feature type="compositionally biased region" description="Basic and acidic residues" evidence="1">
    <location>
        <begin position="160"/>
        <end position="177"/>
    </location>
</feature>
<feature type="domain" description="Amidohydrolase 3" evidence="2">
    <location>
        <begin position="51"/>
        <end position="533"/>
    </location>
</feature>
<name>A0A953LG52_SYMTR</name>
<dbReference type="Gene3D" id="2.30.40.10">
    <property type="entry name" value="Urease, subunit C, domain 1"/>
    <property type="match status" value="1"/>
</dbReference>
<dbReference type="Proteomes" id="UP000732377">
    <property type="component" value="Unassembled WGS sequence"/>
</dbReference>